<proteinExistence type="predicted"/>
<name>A4NXV6_HAEIF</name>
<gene>
    <name evidence="1" type="ORF">CGSHiR3021_05439</name>
</gene>
<evidence type="ECO:0000313" key="1">
    <source>
        <dbReference type="EMBL" id="EDK13922.1"/>
    </source>
</evidence>
<dbReference type="EMBL" id="AAZJ01000005">
    <property type="protein sequence ID" value="EDK13922.1"/>
    <property type="molecule type" value="Genomic_DNA"/>
</dbReference>
<organism evidence="1 2">
    <name type="scientific">Haemophilus influenzae 22.4-21</name>
    <dbReference type="NCBI Taxonomy" id="375063"/>
    <lineage>
        <taxon>Bacteria</taxon>
        <taxon>Pseudomonadati</taxon>
        <taxon>Pseudomonadota</taxon>
        <taxon>Gammaproteobacteria</taxon>
        <taxon>Pasteurellales</taxon>
        <taxon>Pasteurellaceae</taxon>
        <taxon>Haemophilus</taxon>
    </lineage>
</organism>
<dbReference type="Proteomes" id="UP000005596">
    <property type="component" value="Unassembled WGS sequence"/>
</dbReference>
<protein>
    <submittedName>
        <fullName evidence="1">Uncharacterized protein</fullName>
    </submittedName>
</protein>
<dbReference type="AlphaFoldDB" id="A4NXV6"/>
<dbReference type="BioCyc" id="HINF375063:G119K-1094-MONOMER"/>
<accession>A4NXV6</accession>
<sequence length="22" mass="2423">MTNEVKENPPLLNAIGLKNITL</sequence>
<reference evidence="1 2" key="1">
    <citation type="journal article" date="2007" name="Genome Biol.">
        <title>Characterization and modeling of the Haemophilus influenzae core and supragenomes based on the complete genomic sequences of Rd and 12 clinical nontypeable strains.</title>
        <authorList>
            <person name="Hogg J.S."/>
            <person name="Hu F.Z."/>
            <person name="Janto B."/>
            <person name="Boissy R."/>
            <person name="Hayes J."/>
            <person name="Keefe R."/>
            <person name="Post J.C."/>
            <person name="Ehrlich G.D."/>
        </authorList>
    </citation>
    <scope>NUCLEOTIDE SEQUENCE [LARGE SCALE GENOMIC DNA]</scope>
    <source>
        <strain evidence="1 2">22.4-21</strain>
    </source>
</reference>
<evidence type="ECO:0000313" key="2">
    <source>
        <dbReference type="Proteomes" id="UP000005596"/>
    </source>
</evidence>